<dbReference type="Pfam" id="PF20469">
    <property type="entry name" value="OLD-like_TOPRIM"/>
    <property type="match status" value="1"/>
</dbReference>
<keyword evidence="2" id="KW-0378">Hydrolase</keyword>
<gene>
    <name evidence="2" type="ORF">SAMN05192533_105133</name>
</gene>
<dbReference type="EMBL" id="FOBW01000005">
    <property type="protein sequence ID" value="SEM73488.1"/>
    <property type="molecule type" value="Genomic_DNA"/>
</dbReference>
<dbReference type="InterPro" id="IPR041685">
    <property type="entry name" value="AAA_GajA/Old/RecF-like"/>
</dbReference>
<dbReference type="RefSeq" id="WP_090743899.1">
    <property type="nucleotide sequence ID" value="NZ_FOBW01000005.1"/>
</dbReference>
<dbReference type="OrthoDB" id="9801813at2"/>
<keyword evidence="2" id="KW-0540">Nuclease</keyword>
<dbReference type="InterPro" id="IPR003593">
    <property type="entry name" value="AAA+_ATPase"/>
</dbReference>
<dbReference type="AlphaFoldDB" id="A0A1H8AUK9"/>
<evidence type="ECO:0000259" key="1">
    <source>
        <dbReference type="SMART" id="SM00382"/>
    </source>
</evidence>
<dbReference type="GO" id="GO:0004519">
    <property type="term" value="F:endonuclease activity"/>
    <property type="evidence" value="ECO:0007669"/>
    <property type="project" value="UniProtKB-KW"/>
</dbReference>
<dbReference type="CDD" id="cd01026">
    <property type="entry name" value="TOPRIM_OLD"/>
    <property type="match status" value="1"/>
</dbReference>
<sequence>MRLKKFSVINYKVFNEKFSIDFSKEDIVILTGRNNTGKSTFLEAINQFYLPTTAKGKIQIECYSNQDETKIIELEAEFIINEETGETITIKKKYSNDNGKYYDEEDVEIKARHRLKETLDRILENSPYYITPYMTTEEIDKQVQEIYSQIITTELNRLEVEDVEGEELEQIKKDYAELKSSIPKLLRKIKKKTDTSLENVSQNVSKNLQSVFSNEYLRVSVQGGESNGFSISDIVKSTDSGVLIGNKQNSDMPLSTQGTGIQRMSLIYIIQNLIEQGLLGTNEHKMLLIDEPEAFLHPEAVRALSRSLYSIGDRMPLIISTHSPILIDLSENHTTIQVLRIGKSKAIELYQSSSSQFDGNDVNNMKLLNYVDSYINEFFFAEQIIIVEGDTEYIALKQYIKNQNLNIHVIRARGKATICSLMKILNQFKTPYFILHDIDNHERFINSTLKAQLTNCNNIYKLKSSSTRIFGSVPNFERAIGLNDVPNSKKTETIHNIVNGINKDLYDEARKKIKNLFDYIFNEEIGVELDGAFVEILSPLDYEDLFEPLLSREKKVIKRKRTAKL</sequence>
<dbReference type="InterPro" id="IPR034139">
    <property type="entry name" value="TOPRIM_OLD"/>
</dbReference>
<dbReference type="SUPFAM" id="SSF52540">
    <property type="entry name" value="P-loop containing nucleoside triphosphate hydrolases"/>
    <property type="match status" value="1"/>
</dbReference>
<dbReference type="STRING" id="930146.SAMN05192533_105133"/>
<dbReference type="CDD" id="cd00267">
    <property type="entry name" value="ABC_ATPase"/>
    <property type="match status" value="1"/>
</dbReference>
<feature type="domain" description="AAA+ ATPase" evidence="1">
    <location>
        <begin position="24"/>
        <end position="345"/>
    </location>
</feature>
<keyword evidence="2" id="KW-0255">Endonuclease</keyword>
<keyword evidence="3" id="KW-1185">Reference proteome</keyword>
<accession>A0A1H8AUK9</accession>
<name>A0A1H8AUK9_9BACI</name>
<dbReference type="InterPro" id="IPR051396">
    <property type="entry name" value="Bact_Antivir_Def_Nuclease"/>
</dbReference>
<organism evidence="2 3">
    <name type="scientific">Mesobacillus persicus</name>
    <dbReference type="NCBI Taxonomy" id="930146"/>
    <lineage>
        <taxon>Bacteria</taxon>
        <taxon>Bacillati</taxon>
        <taxon>Bacillota</taxon>
        <taxon>Bacilli</taxon>
        <taxon>Bacillales</taxon>
        <taxon>Bacillaceae</taxon>
        <taxon>Mesobacillus</taxon>
    </lineage>
</organism>
<dbReference type="SMART" id="SM00382">
    <property type="entry name" value="AAA"/>
    <property type="match status" value="1"/>
</dbReference>
<evidence type="ECO:0000313" key="2">
    <source>
        <dbReference type="EMBL" id="SEM73488.1"/>
    </source>
</evidence>
<evidence type="ECO:0000313" key="3">
    <source>
        <dbReference type="Proteomes" id="UP000198553"/>
    </source>
</evidence>
<dbReference type="PANTHER" id="PTHR43581">
    <property type="entry name" value="ATP/GTP PHOSPHATASE"/>
    <property type="match status" value="1"/>
</dbReference>
<dbReference type="Proteomes" id="UP000198553">
    <property type="component" value="Unassembled WGS sequence"/>
</dbReference>
<dbReference type="Pfam" id="PF13175">
    <property type="entry name" value="AAA_15"/>
    <property type="match status" value="1"/>
</dbReference>
<protein>
    <submittedName>
        <fullName evidence="2">Predicted ATP-dependent endonuclease of the OLD family, contains P-loop ATPase and TOPRIM domains</fullName>
    </submittedName>
</protein>
<dbReference type="Gene3D" id="3.40.50.300">
    <property type="entry name" value="P-loop containing nucleotide triphosphate hydrolases"/>
    <property type="match status" value="1"/>
</dbReference>
<reference evidence="3" key="1">
    <citation type="submission" date="2016-10" db="EMBL/GenBank/DDBJ databases">
        <authorList>
            <person name="Varghese N."/>
            <person name="Submissions S."/>
        </authorList>
    </citation>
    <scope>NUCLEOTIDE SEQUENCE [LARGE SCALE GENOMIC DNA]</scope>
    <source>
        <strain evidence="3">B48,IBRC-M 10115,DSM 25386,CECT 8001</strain>
    </source>
</reference>
<proteinExistence type="predicted"/>
<dbReference type="InterPro" id="IPR027417">
    <property type="entry name" value="P-loop_NTPase"/>
</dbReference>
<dbReference type="PANTHER" id="PTHR43581:SF4">
    <property type="entry name" value="ATP_GTP PHOSPHATASE"/>
    <property type="match status" value="1"/>
</dbReference>